<dbReference type="Proteomes" id="UP000235701">
    <property type="component" value="Unassembled WGS sequence"/>
</dbReference>
<dbReference type="Gene3D" id="3.90.550.10">
    <property type="entry name" value="Spore Coat Polysaccharide Biosynthesis Protein SpsA, Chain A"/>
    <property type="match status" value="1"/>
</dbReference>
<dbReference type="OrthoDB" id="396512at2"/>
<accession>A0A2N6UFL8</accession>
<evidence type="ECO:0000256" key="1">
    <source>
        <dbReference type="ARBA" id="ARBA00022676"/>
    </source>
</evidence>
<keyword evidence="1" id="KW-0328">Glycosyltransferase</keyword>
<evidence type="ECO:0000313" key="5">
    <source>
        <dbReference type="Proteomes" id="UP000235701"/>
    </source>
</evidence>
<dbReference type="SUPFAM" id="SSF53448">
    <property type="entry name" value="Nucleotide-diphospho-sugar transferases"/>
    <property type="match status" value="1"/>
</dbReference>
<protein>
    <recommendedName>
        <fullName evidence="3">Glycosyltransferase 2-like domain-containing protein</fullName>
    </recommendedName>
</protein>
<dbReference type="PANTHER" id="PTHR22916">
    <property type="entry name" value="GLYCOSYLTRANSFERASE"/>
    <property type="match status" value="1"/>
</dbReference>
<comment type="caution">
    <text evidence="4">The sequence shown here is derived from an EMBL/GenBank/DDBJ whole genome shotgun (WGS) entry which is preliminary data.</text>
</comment>
<keyword evidence="5" id="KW-1185">Reference proteome</keyword>
<dbReference type="CDD" id="cd00761">
    <property type="entry name" value="Glyco_tranf_GTA_type"/>
    <property type="match status" value="1"/>
</dbReference>
<organism evidence="4 5">
    <name type="scientific">Aerococcus viridans</name>
    <dbReference type="NCBI Taxonomy" id="1377"/>
    <lineage>
        <taxon>Bacteria</taxon>
        <taxon>Bacillati</taxon>
        <taxon>Bacillota</taxon>
        <taxon>Bacilli</taxon>
        <taxon>Lactobacillales</taxon>
        <taxon>Aerococcaceae</taxon>
        <taxon>Aerococcus</taxon>
    </lineage>
</organism>
<sequence>MEKVSIIMPAYNSNKTIQRAIDSVINQTYKNIELIIINDGSIDNTNEIINKNCLEDSRIKKFEIQNSGSAVARNIGLDNASGDYIGFVDSDDEIEIDMIEKLISIATEFNTDIVSCSFKWVYPKNTIPEKTLLRSGYFSKQNLIEEIYPYIFSTESFEDYIPKTMWTKLFKKELIMDNEIRFVPELKMSQDIIFSITAFLNSNSFYYLPSEKLYNYIMNVNSRTNTYLKNGWSILKSNYYQLENLSKAFPKIYGLEKQLPYALLRNVMTAIANEGRNKNANLKIIGQNIHEIVNDDEVQQSLQYVEIKNIHYIRLVILYLIKWKQTKLLTLLTSFYKK</sequence>
<gene>
    <name evidence="4" type="ORF">CJ191_01950</name>
</gene>
<dbReference type="InterPro" id="IPR001173">
    <property type="entry name" value="Glyco_trans_2-like"/>
</dbReference>
<dbReference type="GO" id="GO:0016757">
    <property type="term" value="F:glycosyltransferase activity"/>
    <property type="evidence" value="ECO:0007669"/>
    <property type="project" value="UniProtKB-KW"/>
</dbReference>
<evidence type="ECO:0000256" key="2">
    <source>
        <dbReference type="ARBA" id="ARBA00022679"/>
    </source>
</evidence>
<dbReference type="PANTHER" id="PTHR22916:SF51">
    <property type="entry name" value="GLYCOSYLTRANSFERASE EPSH-RELATED"/>
    <property type="match status" value="1"/>
</dbReference>
<keyword evidence="2" id="KW-0808">Transferase</keyword>
<name>A0A2N6UFL8_9LACT</name>
<dbReference type="EMBL" id="PNHQ01000003">
    <property type="protein sequence ID" value="PMC80347.1"/>
    <property type="molecule type" value="Genomic_DNA"/>
</dbReference>
<reference evidence="4 5" key="1">
    <citation type="submission" date="2017-09" db="EMBL/GenBank/DDBJ databases">
        <title>Bacterial strain isolated from the female urinary microbiota.</title>
        <authorList>
            <person name="Thomas-White K."/>
            <person name="Kumar N."/>
            <person name="Forster S."/>
            <person name="Putonti C."/>
            <person name="Lawley T."/>
            <person name="Wolfe A.J."/>
        </authorList>
    </citation>
    <scope>NUCLEOTIDE SEQUENCE [LARGE SCALE GENOMIC DNA]</scope>
    <source>
        <strain evidence="4 5">UMB0240</strain>
    </source>
</reference>
<dbReference type="InterPro" id="IPR029044">
    <property type="entry name" value="Nucleotide-diphossugar_trans"/>
</dbReference>
<dbReference type="RefSeq" id="WP_102198822.1">
    <property type="nucleotide sequence ID" value="NZ_PNHQ01000003.1"/>
</dbReference>
<feature type="domain" description="Glycosyltransferase 2-like" evidence="3">
    <location>
        <begin position="5"/>
        <end position="142"/>
    </location>
</feature>
<evidence type="ECO:0000313" key="4">
    <source>
        <dbReference type="EMBL" id="PMC80347.1"/>
    </source>
</evidence>
<proteinExistence type="predicted"/>
<dbReference type="AlphaFoldDB" id="A0A2N6UFL8"/>
<dbReference type="Pfam" id="PF00535">
    <property type="entry name" value="Glycos_transf_2"/>
    <property type="match status" value="1"/>
</dbReference>
<evidence type="ECO:0000259" key="3">
    <source>
        <dbReference type="Pfam" id="PF00535"/>
    </source>
</evidence>